<reference evidence="4 5" key="1">
    <citation type="submission" date="2017-06" db="EMBL/GenBank/DDBJ databases">
        <authorList>
            <person name="Kim H.J."/>
            <person name="Triplett B.A."/>
        </authorList>
    </citation>
    <scope>NUCLEOTIDE SEQUENCE [LARGE SCALE GENOMIC DNA]</scope>
    <source>
        <strain evidence="4 5">SCA</strain>
    </source>
</reference>
<dbReference type="AlphaFoldDB" id="A0A239AV26"/>
<keyword evidence="1 2" id="KW-0238">DNA-binding</keyword>
<proteinExistence type="predicted"/>
<dbReference type="GO" id="GO:0003677">
    <property type="term" value="F:DNA binding"/>
    <property type="evidence" value="ECO:0007669"/>
    <property type="project" value="UniProtKB-UniRule"/>
</dbReference>
<evidence type="ECO:0000256" key="2">
    <source>
        <dbReference type="PROSITE-ProRule" id="PRU00335"/>
    </source>
</evidence>
<feature type="domain" description="HTH tetR-type" evidence="3">
    <location>
        <begin position="4"/>
        <end position="64"/>
    </location>
</feature>
<evidence type="ECO:0000313" key="4">
    <source>
        <dbReference type="EMBL" id="SNR99566.1"/>
    </source>
</evidence>
<dbReference type="SUPFAM" id="SSF46689">
    <property type="entry name" value="Homeodomain-like"/>
    <property type="match status" value="1"/>
</dbReference>
<dbReference type="EMBL" id="FZOJ01000002">
    <property type="protein sequence ID" value="SNR99566.1"/>
    <property type="molecule type" value="Genomic_DNA"/>
</dbReference>
<evidence type="ECO:0000259" key="3">
    <source>
        <dbReference type="PROSITE" id="PS50977"/>
    </source>
</evidence>
<dbReference type="InterPro" id="IPR001647">
    <property type="entry name" value="HTH_TetR"/>
</dbReference>
<dbReference type="SUPFAM" id="SSF140731">
    <property type="entry name" value="PA2201 C-terminal domain-like"/>
    <property type="match status" value="1"/>
</dbReference>
<sequence>MKKNEAQQWMMDALLRLMEKKPYKEIKIMEIVKEAGLARCTFYRHFSDKEQVLLRCCESVVGQLRDRISQDFDNTLYKTALAYFGFWVKHRAFFEILNNSKMLYFFLQNYDDLMFSISKEIKPEHAGTQGTDFSPKIRYHFFFGMEGLWGMAYRWMLNGCKETPEELAQYLVAYIVETYEGEPDCQYYDQHQTYPYDPCFIKPGHEI</sequence>
<dbReference type="PROSITE" id="PS50977">
    <property type="entry name" value="HTH_TETR_2"/>
    <property type="match status" value="1"/>
</dbReference>
<gene>
    <name evidence="4" type="ORF">SAMN05446037_1002288</name>
</gene>
<dbReference type="Gene3D" id="1.10.357.10">
    <property type="entry name" value="Tetracycline Repressor, domain 2"/>
    <property type="match status" value="1"/>
</dbReference>
<dbReference type="PRINTS" id="PR00455">
    <property type="entry name" value="HTHTETR"/>
</dbReference>
<dbReference type="InterPro" id="IPR050624">
    <property type="entry name" value="HTH-type_Tx_Regulator"/>
</dbReference>
<evidence type="ECO:0000256" key="1">
    <source>
        <dbReference type="ARBA" id="ARBA00023125"/>
    </source>
</evidence>
<dbReference type="InterPro" id="IPR028983">
    <property type="entry name" value="PA2201-like_C"/>
</dbReference>
<evidence type="ECO:0000313" key="5">
    <source>
        <dbReference type="Proteomes" id="UP000198304"/>
    </source>
</evidence>
<dbReference type="RefSeq" id="WP_176431170.1">
    <property type="nucleotide sequence ID" value="NZ_FZOJ01000002.1"/>
</dbReference>
<dbReference type="Pfam" id="PF14278">
    <property type="entry name" value="TetR_C_8"/>
    <property type="match status" value="1"/>
</dbReference>
<name>A0A239AV26_9FIRM</name>
<dbReference type="Proteomes" id="UP000198304">
    <property type="component" value="Unassembled WGS sequence"/>
</dbReference>
<organism evidence="4 5">
    <name type="scientific">Anaerovirgula multivorans</name>
    <dbReference type="NCBI Taxonomy" id="312168"/>
    <lineage>
        <taxon>Bacteria</taxon>
        <taxon>Bacillati</taxon>
        <taxon>Bacillota</taxon>
        <taxon>Clostridia</taxon>
        <taxon>Peptostreptococcales</taxon>
        <taxon>Natronincolaceae</taxon>
        <taxon>Anaerovirgula</taxon>
    </lineage>
</organism>
<dbReference type="Pfam" id="PF00440">
    <property type="entry name" value="TetR_N"/>
    <property type="match status" value="1"/>
</dbReference>
<dbReference type="InterPro" id="IPR009057">
    <property type="entry name" value="Homeodomain-like_sf"/>
</dbReference>
<protein>
    <submittedName>
        <fullName evidence="4">Transcriptional regulator, TetR family</fullName>
    </submittedName>
</protein>
<accession>A0A239AV26</accession>
<dbReference type="PANTHER" id="PTHR43479">
    <property type="entry name" value="ACREF/ENVCD OPERON REPRESSOR-RELATED"/>
    <property type="match status" value="1"/>
</dbReference>
<dbReference type="InterPro" id="IPR039532">
    <property type="entry name" value="TetR_C_Firmicutes"/>
</dbReference>
<feature type="DNA-binding region" description="H-T-H motif" evidence="2">
    <location>
        <begin position="27"/>
        <end position="46"/>
    </location>
</feature>
<keyword evidence="5" id="KW-1185">Reference proteome</keyword>
<dbReference type="PANTHER" id="PTHR43479:SF11">
    <property type="entry name" value="ACREF_ENVCD OPERON REPRESSOR-RELATED"/>
    <property type="match status" value="1"/>
</dbReference>